<dbReference type="InterPro" id="IPR025724">
    <property type="entry name" value="GAG-pre-integrase_dom"/>
</dbReference>
<organism evidence="2 3">
    <name type="scientific">Tanacetum coccineum</name>
    <dbReference type="NCBI Taxonomy" id="301880"/>
    <lineage>
        <taxon>Eukaryota</taxon>
        <taxon>Viridiplantae</taxon>
        <taxon>Streptophyta</taxon>
        <taxon>Embryophyta</taxon>
        <taxon>Tracheophyta</taxon>
        <taxon>Spermatophyta</taxon>
        <taxon>Magnoliopsida</taxon>
        <taxon>eudicotyledons</taxon>
        <taxon>Gunneridae</taxon>
        <taxon>Pentapetalae</taxon>
        <taxon>asterids</taxon>
        <taxon>campanulids</taxon>
        <taxon>Asterales</taxon>
        <taxon>Asteraceae</taxon>
        <taxon>Asteroideae</taxon>
        <taxon>Anthemideae</taxon>
        <taxon>Anthemidinae</taxon>
        <taxon>Tanacetum</taxon>
    </lineage>
</organism>
<proteinExistence type="predicted"/>
<evidence type="ECO:0000313" key="2">
    <source>
        <dbReference type="EMBL" id="GJT30560.1"/>
    </source>
</evidence>
<feature type="domain" description="GAG-pre-integrase" evidence="1">
    <location>
        <begin position="100"/>
        <end position="154"/>
    </location>
</feature>
<sequence length="235" mass="26911">MLISCTIIVAHFVGIGKDHTVFSLIDGLVKFEKFGPDRKKFLFHDVAPQCYRSAATRFWGVTSHQSGPIQQDPTSGNWNMDTVECFCCDNTRDLYPVTKPSTIPHAFLTSQYTWHERLGHPGSEVLRRLLSSISILCNKEKPHVLCHACQLGKHVRLPFVSFSTLVKYGFDIVYSDLWTSPIPSLSGFKYYVLFLDHYSQYVLVYPLVNKSDVLSKFVLFRNFVNTQLKCEIKSF</sequence>
<reference evidence="2" key="1">
    <citation type="journal article" date="2022" name="Int. J. Mol. Sci.">
        <title>Draft Genome of Tanacetum Coccineum: Genomic Comparison of Closely Related Tanacetum-Family Plants.</title>
        <authorList>
            <person name="Yamashiro T."/>
            <person name="Shiraishi A."/>
            <person name="Nakayama K."/>
            <person name="Satake H."/>
        </authorList>
    </citation>
    <scope>NUCLEOTIDE SEQUENCE</scope>
</reference>
<dbReference type="InterPro" id="IPR039537">
    <property type="entry name" value="Retrotran_Ty1/copia-like"/>
</dbReference>
<dbReference type="SUPFAM" id="SSF53098">
    <property type="entry name" value="Ribonuclease H-like"/>
    <property type="match status" value="1"/>
</dbReference>
<dbReference type="PANTHER" id="PTHR42648">
    <property type="entry name" value="TRANSPOSASE, PUTATIVE-RELATED"/>
    <property type="match status" value="1"/>
</dbReference>
<comment type="caution">
    <text evidence="2">The sequence shown here is derived from an EMBL/GenBank/DDBJ whole genome shotgun (WGS) entry which is preliminary data.</text>
</comment>
<dbReference type="Pfam" id="PF13976">
    <property type="entry name" value="gag_pre-integrs"/>
    <property type="match status" value="1"/>
</dbReference>
<dbReference type="PANTHER" id="PTHR42648:SF30">
    <property type="entry name" value="RIBONUCLEASE H-LIKE DOMAIN, GAG-PRE-INTEGRASE DOMAIN PROTEIN-RELATED"/>
    <property type="match status" value="1"/>
</dbReference>
<evidence type="ECO:0000313" key="3">
    <source>
        <dbReference type="Proteomes" id="UP001151760"/>
    </source>
</evidence>
<dbReference type="Pfam" id="PF01016">
    <property type="entry name" value="Ribosomal_L27"/>
    <property type="match status" value="1"/>
</dbReference>
<reference evidence="2" key="2">
    <citation type="submission" date="2022-01" db="EMBL/GenBank/DDBJ databases">
        <authorList>
            <person name="Yamashiro T."/>
            <person name="Shiraishi A."/>
            <person name="Satake H."/>
            <person name="Nakayama K."/>
        </authorList>
    </citation>
    <scope>NUCLEOTIDE SEQUENCE</scope>
</reference>
<gene>
    <name evidence="2" type="ORF">Tco_0910835</name>
</gene>
<dbReference type="InterPro" id="IPR001684">
    <property type="entry name" value="Ribosomal_bL27"/>
</dbReference>
<protein>
    <submittedName>
        <fullName evidence="2">Ribonuclease H-like domain-containing protein</fullName>
    </submittedName>
</protein>
<keyword evidence="3" id="KW-1185">Reference proteome</keyword>
<accession>A0ABQ5CU22</accession>
<evidence type="ECO:0000259" key="1">
    <source>
        <dbReference type="Pfam" id="PF13976"/>
    </source>
</evidence>
<dbReference type="InterPro" id="IPR012337">
    <property type="entry name" value="RNaseH-like_sf"/>
</dbReference>
<dbReference type="Gene3D" id="2.40.50.100">
    <property type="match status" value="1"/>
</dbReference>
<name>A0ABQ5CU22_9ASTR</name>
<dbReference type="Proteomes" id="UP001151760">
    <property type="component" value="Unassembled WGS sequence"/>
</dbReference>
<dbReference type="SUPFAM" id="SSF110324">
    <property type="entry name" value="Ribosomal L27 protein-like"/>
    <property type="match status" value="1"/>
</dbReference>
<dbReference type="EMBL" id="BQNB010014636">
    <property type="protein sequence ID" value="GJT30560.1"/>
    <property type="molecule type" value="Genomic_DNA"/>
</dbReference>